<dbReference type="PROSITE" id="PS00092">
    <property type="entry name" value="N6_MTASE"/>
    <property type="match status" value="1"/>
</dbReference>
<evidence type="ECO:0008006" key="3">
    <source>
        <dbReference type="Google" id="ProtNLM"/>
    </source>
</evidence>
<sequence length="175" mass="19605">MSLHDLQWWPTPRDAVAPLFPFLPRDGFTFIEPCAGDGALIRHLAEVGGICAAAFDLVPRQAGIAFGDMRTDPLPPADLVITNPPWERGRHLPWIDRLTCDRRAAWLLVRFPWLATAQAAARMHRISRVVPIGRVRWLPDTPHKSTCDFAWLHLSPDPVAATILHRKGNPNADPH</sequence>
<comment type="caution">
    <text evidence="1">The sequence shown here is derived from an EMBL/GenBank/DDBJ whole genome shotgun (WGS) entry which is preliminary data.</text>
</comment>
<organism evidence="1 2">
    <name type="scientific">Paracoccus onchidii</name>
    <dbReference type="NCBI Taxonomy" id="3017813"/>
    <lineage>
        <taxon>Bacteria</taxon>
        <taxon>Pseudomonadati</taxon>
        <taxon>Pseudomonadota</taxon>
        <taxon>Alphaproteobacteria</taxon>
        <taxon>Rhodobacterales</taxon>
        <taxon>Paracoccaceae</taxon>
        <taxon>Paracoccus</taxon>
    </lineage>
</organism>
<dbReference type="RefSeq" id="WP_271887765.1">
    <property type="nucleotide sequence ID" value="NZ_JAQBIE010000003.1"/>
</dbReference>
<dbReference type="SUPFAM" id="SSF53335">
    <property type="entry name" value="S-adenosyl-L-methionine-dependent methyltransferases"/>
    <property type="match status" value="1"/>
</dbReference>
<evidence type="ECO:0000313" key="1">
    <source>
        <dbReference type="EMBL" id="MDB6176649.1"/>
    </source>
</evidence>
<dbReference type="Proteomes" id="UP001165641">
    <property type="component" value="Unassembled WGS sequence"/>
</dbReference>
<dbReference type="InterPro" id="IPR002052">
    <property type="entry name" value="DNA_methylase_N6_adenine_CS"/>
</dbReference>
<dbReference type="InterPro" id="IPR029063">
    <property type="entry name" value="SAM-dependent_MTases_sf"/>
</dbReference>
<proteinExistence type="predicted"/>
<reference evidence="1" key="1">
    <citation type="submission" date="2022-12" db="EMBL/GenBank/DDBJ databases">
        <title>Paracoccus onchidii sp. nov., isolated from a marine invertebrate from the South China Sea.</title>
        <authorList>
            <person name="Xu S."/>
            <person name="Liu Z."/>
            <person name="Xu Y."/>
        </authorList>
    </citation>
    <scope>NUCLEOTIDE SEQUENCE</scope>
    <source>
        <strain evidence="1">Z330</strain>
    </source>
</reference>
<accession>A0ABT4ZBB1</accession>
<keyword evidence="2" id="KW-1185">Reference proteome</keyword>
<gene>
    <name evidence="1" type="ORF">PAF17_03920</name>
</gene>
<name>A0ABT4ZBB1_9RHOB</name>
<evidence type="ECO:0000313" key="2">
    <source>
        <dbReference type="Proteomes" id="UP001165641"/>
    </source>
</evidence>
<dbReference type="EMBL" id="JAQBIE010000003">
    <property type="protein sequence ID" value="MDB6176649.1"/>
    <property type="molecule type" value="Genomic_DNA"/>
</dbReference>
<protein>
    <recommendedName>
        <fullName evidence="3">Methyltransferase</fullName>
    </recommendedName>
</protein>
<dbReference type="Gene3D" id="3.40.50.150">
    <property type="entry name" value="Vaccinia Virus protein VP39"/>
    <property type="match status" value="1"/>
</dbReference>